<dbReference type="GO" id="GO:0005509">
    <property type="term" value="F:calcium ion binding"/>
    <property type="evidence" value="ECO:0007669"/>
    <property type="project" value="InterPro"/>
</dbReference>
<dbReference type="InterPro" id="IPR056290">
    <property type="entry name" value="CEPT76/DRC7_peptidase-like_dom"/>
</dbReference>
<dbReference type="SMART" id="SM00239">
    <property type="entry name" value="C2"/>
    <property type="match status" value="1"/>
</dbReference>
<evidence type="ECO:0000259" key="2">
    <source>
        <dbReference type="PROSITE" id="PS50004"/>
    </source>
</evidence>
<dbReference type="InterPro" id="IPR002048">
    <property type="entry name" value="EF_hand_dom"/>
</dbReference>
<dbReference type="PROSITE" id="PS50004">
    <property type="entry name" value="C2"/>
    <property type="match status" value="1"/>
</dbReference>
<organism evidence="4 5">
    <name type="scientific">Chytriomyces confervae</name>
    <dbReference type="NCBI Taxonomy" id="246404"/>
    <lineage>
        <taxon>Eukaryota</taxon>
        <taxon>Fungi</taxon>
        <taxon>Fungi incertae sedis</taxon>
        <taxon>Chytridiomycota</taxon>
        <taxon>Chytridiomycota incertae sedis</taxon>
        <taxon>Chytridiomycetes</taxon>
        <taxon>Chytridiales</taxon>
        <taxon>Chytriomycetaceae</taxon>
        <taxon>Chytriomyces</taxon>
    </lineage>
</organism>
<name>A0A507FF35_9FUNG</name>
<dbReference type="InterPro" id="IPR052299">
    <property type="entry name" value="CEP76"/>
</dbReference>
<evidence type="ECO:0000313" key="5">
    <source>
        <dbReference type="Proteomes" id="UP000320333"/>
    </source>
</evidence>
<evidence type="ECO:0000313" key="4">
    <source>
        <dbReference type="EMBL" id="TPX74190.1"/>
    </source>
</evidence>
<comment type="caution">
    <text evidence="4">The sequence shown here is derived from an EMBL/GenBank/DDBJ whole genome shotgun (WGS) entry which is preliminary data.</text>
</comment>
<dbReference type="CDD" id="cd00051">
    <property type="entry name" value="EFh"/>
    <property type="match status" value="1"/>
</dbReference>
<dbReference type="CDD" id="cd00030">
    <property type="entry name" value="C2"/>
    <property type="match status" value="1"/>
</dbReference>
<dbReference type="InterPro" id="IPR011992">
    <property type="entry name" value="EF-hand-dom_pair"/>
</dbReference>
<evidence type="ECO:0000259" key="3">
    <source>
        <dbReference type="PROSITE" id="PS50222"/>
    </source>
</evidence>
<dbReference type="SUPFAM" id="SSF49562">
    <property type="entry name" value="C2 domain (Calcium/lipid-binding domain, CaLB)"/>
    <property type="match status" value="1"/>
</dbReference>
<sequence length="946" mass="107589">MSHFTDYQIRRFRFIFNQFSEGVRATAIVSQSDNLLSKDGRNALTWVMNIHFKLTAKELQQLMPRFGPPVTIAQAQDFIYEYDSSCTGYLDFDDFIEFLGDYQAILQVRREKAMVYYQERLEIAQTPNFIDGSEQVWYPGDVVTHDDAKIVVARHFINRYPEDFNYLATLFLDDPEFFFTKTESITNRILETGIVEDMNMLKRSILVRVYSARNLAAVTRLKKRSKKGIELSSLDPIIRIELCGIVQQTSALIASTKPDWDQDLKFDITIPPGQVHDVQQWIDRQLMVISLMDFEDCGSTHHTETLAVGTIPLMKILMSVKKPMFQVIPLNTLDCVTNPDNLPNLELSITDKTRELWAWAKITDAYPSPEEVWLKKHADKVMSDVGNRKAGHKMATVVSENEIDLWDSYCQIARPFQVPFRRRKFHTFALNEFNKLVPLTSLVTPMQIPEHGLSIKTPIDAAVEVARIPYYPSMVGRSRETDQLISLNLSDKEEESLVLSDQSVEAQTVAGWHTQYPWGLAATHNFYGHVASPQTMLLQRRGTLLEHAILLCNLLLGMGLPSYIAIGRVKQRPYTWVVTLLKPDHALFTEKQQIDDFEPSVISFANLPDGPPVEYARLQFRQIQDSSQRQSKNKSIQSIHWDPVTGANYSNHESQAFQFESVHVLFNDKNIHYNIQKSDNIRRPFFSWDLANPNHWIPLLSETETTSSKLACFYPSNPTFLATPSISILNNPSNPNQNAQFVSALATGLRLYRTHTLFVPVTQFHRAASIAMQANLGRVESAFDERVRGGCAWTSVRALPRTSQTSFAARLSAGIRTLSSYKKDSASSGFRTLVRMIHAEIENEYTPDRHYYRSSVLIFKDANVDAVIHQLVSMGLWDTTVPGMVFVIAARVFQHAFGNTVLVAFGYFGDLIAQEIHSILNPILSHASNPQAATERRDNSRGVDRA</sequence>
<dbReference type="Proteomes" id="UP000320333">
    <property type="component" value="Unassembled WGS sequence"/>
</dbReference>
<accession>A0A507FF35</accession>
<dbReference type="InterPro" id="IPR018247">
    <property type="entry name" value="EF_Hand_1_Ca_BS"/>
</dbReference>
<keyword evidence="1" id="KW-0106">Calcium</keyword>
<dbReference type="InterPro" id="IPR035892">
    <property type="entry name" value="C2_domain_sf"/>
</dbReference>
<dbReference type="Pfam" id="PF24656">
    <property type="entry name" value="CEPT76_peptidase"/>
    <property type="match status" value="2"/>
</dbReference>
<dbReference type="PROSITE" id="PS00018">
    <property type="entry name" value="EF_HAND_1"/>
    <property type="match status" value="1"/>
</dbReference>
<dbReference type="STRING" id="246404.A0A507FF35"/>
<dbReference type="AlphaFoldDB" id="A0A507FF35"/>
<feature type="domain" description="C2" evidence="2">
    <location>
        <begin position="186"/>
        <end position="328"/>
    </location>
</feature>
<reference evidence="4 5" key="1">
    <citation type="journal article" date="2019" name="Sci. Rep.">
        <title>Comparative genomics of chytrid fungi reveal insights into the obligate biotrophic and pathogenic lifestyle of Synchytrium endobioticum.</title>
        <authorList>
            <person name="van de Vossenberg B.T.L.H."/>
            <person name="Warris S."/>
            <person name="Nguyen H.D.T."/>
            <person name="van Gent-Pelzer M.P.E."/>
            <person name="Joly D.L."/>
            <person name="van de Geest H.C."/>
            <person name="Bonants P.J.M."/>
            <person name="Smith D.S."/>
            <person name="Levesque C.A."/>
            <person name="van der Lee T.A.J."/>
        </authorList>
    </citation>
    <scope>NUCLEOTIDE SEQUENCE [LARGE SCALE GENOMIC DNA]</scope>
    <source>
        <strain evidence="4 5">CBS 675.73</strain>
    </source>
</reference>
<feature type="domain" description="EF-hand" evidence="3">
    <location>
        <begin position="70"/>
        <end position="105"/>
    </location>
</feature>
<dbReference type="PROSITE" id="PS50222">
    <property type="entry name" value="EF_HAND_2"/>
    <property type="match status" value="1"/>
</dbReference>
<protein>
    <recommendedName>
        <fullName evidence="6">C2 domain-containing protein</fullName>
    </recommendedName>
</protein>
<keyword evidence="5" id="KW-1185">Reference proteome</keyword>
<dbReference type="InterPro" id="IPR000008">
    <property type="entry name" value="C2_dom"/>
</dbReference>
<proteinExistence type="predicted"/>
<dbReference type="EMBL" id="QEAP01000139">
    <property type="protein sequence ID" value="TPX74190.1"/>
    <property type="molecule type" value="Genomic_DNA"/>
</dbReference>
<dbReference type="PANTHER" id="PTHR46436:SF1">
    <property type="entry name" value="CENTROSOMAL PROTEIN OF 76 KDA"/>
    <property type="match status" value="1"/>
</dbReference>
<dbReference type="SUPFAM" id="SSF47473">
    <property type="entry name" value="EF-hand"/>
    <property type="match status" value="1"/>
</dbReference>
<dbReference type="PANTHER" id="PTHR46436">
    <property type="entry name" value="CENTROSOMAL PROTEIN OF 76 KDA"/>
    <property type="match status" value="1"/>
</dbReference>
<evidence type="ECO:0008006" key="6">
    <source>
        <dbReference type="Google" id="ProtNLM"/>
    </source>
</evidence>
<evidence type="ECO:0000256" key="1">
    <source>
        <dbReference type="ARBA" id="ARBA00022837"/>
    </source>
</evidence>
<dbReference type="OrthoDB" id="5527234at2759"/>
<gene>
    <name evidence="4" type="ORF">CcCBS67573_g04548</name>
</gene>
<dbReference type="Gene3D" id="1.10.238.10">
    <property type="entry name" value="EF-hand"/>
    <property type="match status" value="1"/>
</dbReference>
<dbReference type="Gene3D" id="2.60.40.150">
    <property type="entry name" value="C2 domain"/>
    <property type="match status" value="1"/>
</dbReference>